<organism evidence="2 3">
    <name type="scientific">Populus trichocarpa</name>
    <name type="common">Western balsam poplar</name>
    <name type="synonym">Populus balsamifera subsp. trichocarpa</name>
    <dbReference type="NCBI Taxonomy" id="3694"/>
    <lineage>
        <taxon>Eukaryota</taxon>
        <taxon>Viridiplantae</taxon>
        <taxon>Streptophyta</taxon>
        <taxon>Embryophyta</taxon>
        <taxon>Tracheophyta</taxon>
        <taxon>Spermatophyta</taxon>
        <taxon>Magnoliopsida</taxon>
        <taxon>eudicotyledons</taxon>
        <taxon>Gunneridae</taxon>
        <taxon>Pentapetalae</taxon>
        <taxon>rosids</taxon>
        <taxon>fabids</taxon>
        <taxon>Malpighiales</taxon>
        <taxon>Salicaceae</taxon>
        <taxon>Saliceae</taxon>
        <taxon>Populus</taxon>
    </lineage>
</organism>
<keyword evidence="1" id="KW-0812">Transmembrane</keyword>
<proteinExistence type="predicted"/>
<feature type="transmembrane region" description="Helical" evidence="1">
    <location>
        <begin position="69"/>
        <end position="90"/>
    </location>
</feature>
<gene>
    <name evidence="2" type="ORF">POPTR_019G120500</name>
</gene>
<evidence type="ECO:0000313" key="3">
    <source>
        <dbReference type="Proteomes" id="UP000006729"/>
    </source>
</evidence>
<keyword evidence="3" id="KW-1185">Reference proteome</keyword>
<reference evidence="2 3" key="1">
    <citation type="journal article" date="2006" name="Science">
        <title>The genome of black cottonwood, Populus trichocarpa (Torr. &amp; Gray).</title>
        <authorList>
            <person name="Tuskan G.A."/>
            <person name="Difazio S."/>
            <person name="Jansson S."/>
            <person name="Bohlmann J."/>
            <person name="Grigoriev I."/>
            <person name="Hellsten U."/>
            <person name="Putnam N."/>
            <person name="Ralph S."/>
            <person name="Rombauts S."/>
            <person name="Salamov A."/>
            <person name="Schein J."/>
            <person name="Sterck L."/>
            <person name="Aerts A."/>
            <person name="Bhalerao R.R."/>
            <person name="Bhalerao R.P."/>
            <person name="Blaudez D."/>
            <person name="Boerjan W."/>
            <person name="Brun A."/>
            <person name="Brunner A."/>
            <person name="Busov V."/>
            <person name="Campbell M."/>
            <person name="Carlson J."/>
            <person name="Chalot M."/>
            <person name="Chapman J."/>
            <person name="Chen G.L."/>
            <person name="Cooper D."/>
            <person name="Coutinho P.M."/>
            <person name="Couturier J."/>
            <person name="Covert S."/>
            <person name="Cronk Q."/>
            <person name="Cunningham R."/>
            <person name="Davis J."/>
            <person name="Degroeve S."/>
            <person name="Dejardin A."/>
            <person name="Depamphilis C."/>
            <person name="Detter J."/>
            <person name="Dirks B."/>
            <person name="Dubchak I."/>
            <person name="Duplessis S."/>
            <person name="Ehlting J."/>
            <person name="Ellis B."/>
            <person name="Gendler K."/>
            <person name="Goodstein D."/>
            <person name="Gribskov M."/>
            <person name="Grimwood J."/>
            <person name="Groover A."/>
            <person name="Gunter L."/>
            <person name="Hamberger B."/>
            <person name="Heinze B."/>
            <person name="Helariutta Y."/>
            <person name="Henrissat B."/>
            <person name="Holligan D."/>
            <person name="Holt R."/>
            <person name="Huang W."/>
            <person name="Islam-Faridi N."/>
            <person name="Jones S."/>
            <person name="Jones-Rhoades M."/>
            <person name="Jorgensen R."/>
            <person name="Joshi C."/>
            <person name="Kangasjarvi J."/>
            <person name="Karlsson J."/>
            <person name="Kelleher C."/>
            <person name="Kirkpatrick R."/>
            <person name="Kirst M."/>
            <person name="Kohler A."/>
            <person name="Kalluri U."/>
            <person name="Larimer F."/>
            <person name="Leebens-Mack J."/>
            <person name="Leple J.C."/>
            <person name="Locascio P."/>
            <person name="Lou Y."/>
            <person name="Lucas S."/>
            <person name="Martin F."/>
            <person name="Montanini B."/>
            <person name="Napoli C."/>
            <person name="Nelson D.R."/>
            <person name="Nelson C."/>
            <person name="Nieminen K."/>
            <person name="Nilsson O."/>
            <person name="Pereda V."/>
            <person name="Peter G."/>
            <person name="Philippe R."/>
            <person name="Pilate G."/>
            <person name="Poliakov A."/>
            <person name="Razumovskaya J."/>
            <person name="Richardson P."/>
            <person name="Rinaldi C."/>
            <person name="Ritland K."/>
            <person name="Rouze P."/>
            <person name="Ryaboy D."/>
            <person name="Schmutz J."/>
            <person name="Schrader J."/>
            <person name="Segerman B."/>
            <person name="Shin H."/>
            <person name="Siddiqui A."/>
            <person name="Sterky F."/>
            <person name="Terry A."/>
            <person name="Tsai C.J."/>
            <person name="Uberbacher E."/>
            <person name="Unneberg P."/>
            <person name="Vahala J."/>
            <person name="Wall K."/>
            <person name="Wessler S."/>
            <person name="Yang G."/>
            <person name="Yin T."/>
            <person name="Douglas C."/>
            <person name="Marra M."/>
            <person name="Sandberg G."/>
            <person name="Van de Peer Y."/>
            <person name="Rokhsar D."/>
        </authorList>
    </citation>
    <scope>NUCLEOTIDE SEQUENCE [LARGE SCALE GENOMIC DNA]</scope>
    <source>
        <strain evidence="3">cv. Nisqually</strain>
    </source>
</reference>
<keyword evidence="1" id="KW-1133">Transmembrane helix</keyword>
<sequence length="106" mass="12591">MDKNKLNLGRTFQSHLGRKIHKKHLHVPPSTRCNLQFISEEKHSKSGSRSNNTLLAVQILCKKTFSCKLCLVSLFDVFFNFLFTVTYDFLNLLRDWRIFRVKVWIF</sequence>
<protein>
    <submittedName>
        <fullName evidence="2">Uncharacterized protein</fullName>
    </submittedName>
</protein>
<evidence type="ECO:0000256" key="1">
    <source>
        <dbReference type="SAM" id="Phobius"/>
    </source>
</evidence>
<dbReference type="AlphaFoldDB" id="A0A2K1WT08"/>
<evidence type="ECO:0000313" key="2">
    <source>
        <dbReference type="EMBL" id="PNS91664.1"/>
    </source>
</evidence>
<name>A0A2K1WT08_POPTR</name>
<dbReference type="InParanoid" id="A0A2K1WT08"/>
<keyword evidence="1" id="KW-0472">Membrane</keyword>
<accession>A0A2K1WT08</accession>
<dbReference type="Proteomes" id="UP000006729">
    <property type="component" value="Chromosome 19"/>
</dbReference>
<dbReference type="EMBL" id="CM009308">
    <property type="protein sequence ID" value="PNS91664.1"/>
    <property type="molecule type" value="Genomic_DNA"/>
</dbReference>